<dbReference type="PANTHER" id="PTHR24221:SF654">
    <property type="entry name" value="ATP-BINDING CASSETTE SUB-FAMILY B MEMBER 6"/>
    <property type="match status" value="1"/>
</dbReference>
<feature type="transmembrane region" description="Helical" evidence="8">
    <location>
        <begin position="79"/>
        <end position="104"/>
    </location>
</feature>
<dbReference type="InterPro" id="IPR027417">
    <property type="entry name" value="P-loop_NTPase"/>
</dbReference>
<dbReference type="InterPro" id="IPR036640">
    <property type="entry name" value="ABC1_TM_sf"/>
</dbReference>
<keyword evidence="2 8" id="KW-0812">Transmembrane</keyword>
<evidence type="ECO:0000256" key="5">
    <source>
        <dbReference type="ARBA" id="ARBA00022989"/>
    </source>
</evidence>
<comment type="subcellular location">
    <subcellularLocation>
        <location evidence="1">Membrane</location>
        <topology evidence="1">Multi-pass membrane protein</topology>
    </subcellularLocation>
</comment>
<dbReference type="Gene3D" id="1.20.1560.10">
    <property type="entry name" value="ABC transporter type 1, transmembrane domain"/>
    <property type="match status" value="1"/>
</dbReference>
<dbReference type="AlphaFoldDB" id="A0A0H2STF7"/>
<evidence type="ECO:0000256" key="6">
    <source>
        <dbReference type="ARBA" id="ARBA00023136"/>
    </source>
</evidence>
<evidence type="ECO:0000256" key="7">
    <source>
        <dbReference type="ARBA" id="ARBA00024363"/>
    </source>
</evidence>
<feature type="domain" description="ABC transporter" evidence="9">
    <location>
        <begin position="426"/>
        <end position="705"/>
    </location>
</feature>
<dbReference type="SMART" id="SM00382">
    <property type="entry name" value="AAA"/>
    <property type="match status" value="1"/>
</dbReference>
<keyword evidence="11" id="KW-1185">Reference proteome</keyword>
<evidence type="ECO:0000313" key="11">
    <source>
        <dbReference type="Proteomes" id="UP000053477"/>
    </source>
</evidence>
<dbReference type="Proteomes" id="UP000053477">
    <property type="component" value="Unassembled WGS sequence"/>
</dbReference>
<dbReference type="EMBL" id="KQ085882">
    <property type="protein sequence ID" value="KLO20396.1"/>
    <property type="molecule type" value="Genomic_DNA"/>
</dbReference>
<reference evidence="10 11" key="1">
    <citation type="submission" date="2015-04" db="EMBL/GenBank/DDBJ databases">
        <title>Complete genome sequence of Schizopora paradoxa KUC8140, a cosmopolitan wood degrader in East Asia.</title>
        <authorList>
            <consortium name="DOE Joint Genome Institute"/>
            <person name="Min B."/>
            <person name="Park H."/>
            <person name="Jang Y."/>
            <person name="Kim J.-J."/>
            <person name="Kim K.H."/>
            <person name="Pangilinan J."/>
            <person name="Lipzen A."/>
            <person name="Riley R."/>
            <person name="Grigoriev I.V."/>
            <person name="Spatafora J.W."/>
            <person name="Choi I.-G."/>
        </authorList>
    </citation>
    <scope>NUCLEOTIDE SEQUENCE [LARGE SCALE GENOMIC DNA]</scope>
    <source>
        <strain evidence="10 11">KUC8140</strain>
    </source>
</reference>
<dbReference type="SUPFAM" id="SSF52540">
    <property type="entry name" value="P-loop containing nucleoside triphosphate hydrolases"/>
    <property type="match status" value="1"/>
</dbReference>
<dbReference type="OrthoDB" id="6500128at2759"/>
<dbReference type="GO" id="GO:0005524">
    <property type="term" value="F:ATP binding"/>
    <property type="evidence" value="ECO:0007669"/>
    <property type="project" value="UniProtKB-KW"/>
</dbReference>
<comment type="similarity">
    <text evidence="7">Belongs to the ABC transporter superfamily. ABCB family. Heavy Metal importer (TC 3.A.1.210) subfamily.</text>
</comment>
<evidence type="ECO:0000259" key="9">
    <source>
        <dbReference type="PROSITE" id="PS50893"/>
    </source>
</evidence>
<sequence length="711" mass="80172">MAKGRRRQPVKVKGKGAFDPDNASTVKLSKVGVWDLYEETQAKPKWIPWGEKLEELYEMKQNLPFLWRMIKDIGSLRSCWFLLFSYAVLSSFLAVLPAVALWYSGQLLHIVEVAVESRQVDKQFLFRVALGRMVCALVRRLAQHLLNRTKLPLDQRIKAHYSAHIFEAYVRLDLPTYEDPLVRRQLEAAWGTRSSVAWDAIQLVTEVFSTTVSLVSQLSVLRNVLRGQRDGLLIACLSFCSPLLSWMRIQRFFMRGVWAATCRSKAYIKLQGLKRLAAETMYRKELVAGNLAKFLVKEYNEALDEAGDNAGDFQEMRRKLMQRDRLTSISLLADPMKEIPLIVFALRAVQYPASIPISLASLNLIQSTVNSFSHSILYFVDQFGSISEQFDSIRKLYEITNIKNTIASGRIPFPDNSRKLQDGISVEFRNVSFKYPGTDVYALRDVSFVIEQGQLCVIVGVNGSGKSTVLKLIMRLYDPTEGTILMNGIAIKDLNVDDLRSAVSVLFQDYTHFPVTIGENIGMGDPDFAHDSDRIEQAAKLSGALDFIQKRPDGFEEYLDRPVSDYYSTLPEGTKTLFGRPVDLSKVRHVGRLSTTNSSGLSGGQMQRLALSRTFMKSLGESDKIGLLLFDEPSASLDPAAEHDLFERLRALRGSKTMIFSSHRYGNLTRHADVILCMCDSVVEEIGNHESLLKKGGTYSEIYSLQAQAFL</sequence>
<keyword evidence="3" id="KW-0547">Nucleotide-binding</keyword>
<keyword evidence="4" id="KW-0067">ATP-binding</keyword>
<evidence type="ECO:0000256" key="4">
    <source>
        <dbReference type="ARBA" id="ARBA00022840"/>
    </source>
</evidence>
<dbReference type="InterPro" id="IPR003593">
    <property type="entry name" value="AAA+_ATPase"/>
</dbReference>
<organism evidence="10 11">
    <name type="scientific">Schizopora paradoxa</name>
    <dbReference type="NCBI Taxonomy" id="27342"/>
    <lineage>
        <taxon>Eukaryota</taxon>
        <taxon>Fungi</taxon>
        <taxon>Dikarya</taxon>
        <taxon>Basidiomycota</taxon>
        <taxon>Agaricomycotina</taxon>
        <taxon>Agaricomycetes</taxon>
        <taxon>Hymenochaetales</taxon>
        <taxon>Schizoporaceae</taxon>
        <taxon>Schizopora</taxon>
    </lineage>
</organism>
<dbReference type="InterPro" id="IPR003439">
    <property type="entry name" value="ABC_transporter-like_ATP-bd"/>
</dbReference>
<dbReference type="GO" id="GO:0016020">
    <property type="term" value="C:membrane"/>
    <property type="evidence" value="ECO:0007669"/>
    <property type="project" value="UniProtKB-SubCell"/>
</dbReference>
<evidence type="ECO:0000313" key="10">
    <source>
        <dbReference type="EMBL" id="KLO20396.1"/>
    </source>
</evidence>
<keyword evidence="10" id="KW-0378">Hydrolase</keyword>
<protein>
    <submittedName>
        <fullName evidence="10">p-loop containing nucleoside triphosphate hydrolase protein</fullName>
    </submittedName>
</protein>
<dbReference type="Pfam" id="PF00005">
    <property type="entry name" value="ABC_tran"/>
    <property type="match status" value="1"/>
</dbReference>
<name>A0A0H2STF7_9AGAM</name>
<evidence type="ECO:0000256" key="8">
    <source>
        <dbReference type="SAM" id="Phobius"/>
    </source>
</evidence>
<gene>
    <name evidence="10" type="ORF">SCHPADRAFT_897690</name>
</gene>
<proteinExistence type="inferred from homology"/>
<dbReference type="PANTHER" id="PTHR24221">
    <property type="entry name" value="ATP-BINDING CASSETTE SUB-FAMILY B"/>
    <property type="match status" value="1"/>
</dbReference>
<dbReference type="PROSITE" id="PS50893">
    <property type="entry name" value="ABC_TRANSPORTER_2"/>
    <property type="match status" value="1"/>
</dbReference>
<evidence type="ECO:0000256" key="2">
    <source>
        <dbReference type="ARBA" id="ARBA00022692"/>
    </source>
</evidence>
<keyword evidence="6 8" id="KW-0472">Membrane</keyword>
<dbReference type="GO" id="GO:0016887">
    <property type="term" value="F:ATP hydrolysis activity"/>
    <property type="evidence" value="ECO:0007669"/>
    <property type="project" value="InterPro"/>
</dbReference>
<dbReference type="Gene3D" id="3.40.50.300">
    <property type="entry name" value="P-loop containing nucleotide triphosphate hydrolases"/>
    <property type="match status" value="1"/>
</dbReference>
<keyword evidence="5 8" id="KW-1133">Transmembrane helix</keyword>
<evidence type="ECO:0000256" key="1">
    <source>
        <dbReference type="ARBA" id="ARBA00004141"/>
    </source>
</evidence>
<dbReference type="GO" id="GO:0042626">
    <property type="term" value="F:ATPase-coupled transmembrane transporter activity"/>
    <property type="evidence" value="ECO:0007669"/>
    <property type="project" value="TreeGrafter"/>
</dbReference>
<dbReference type="InterPro" id="IPR017871">
    <property type="entry name" value="ABC_transporter-like_CS"/>
</dbReference>
<dbReference type="STRING" id="27342.A0A0H2STF7"/>
<evidence type="ECO:0000256" key="3">
    <source>
        <dbReference type="ARBA" id="ARBA00022741"/>
    </source>
</evidence>
<dbReference type="InterPro" id="IPR039421">
    <property type="entry name" value="Type_1_exporter"/>
</dbReference>
<dbReference type="SUPFAM" id="SSF90123">
    <property type="entry name" value="ABC transporter transmembrane region"/>
    <property type="match status" value="1"/>
</dbReference>
<dbReference type="PROSITE" id="PS00211">
    <property type="entry name" value="ABC_TRANSPORTER_1"/>
    <property type="match status" value="1"/>
</dbReference>
<dbReference type="InParanoid" id="A0A0H2STF7"/>
<accession>A0A0H2STF7</accession>